<keyword evidence="3 7" id="KW-0812">Transmembrane</keyword>
<evidence type="ECO:0000256" key="2">
    <source>
        <dbReference type="ARBA" id="ARBA00010430"/>
    </source>
</evidence>
<comment type="subunit">
    <text evidence="7">Component of the dolichol-phosphate mannose (DPM) synthase complex.</text>
</comment>
<dbReference type="STRING" id="13616.ENSMODP00000033900"/>
<comment type="subcellular location">
    <subcellularLocation>
        <location evidence="1 7">Endoplasmic reticulum membrane</location>
        <topology evidence="1 7">Multi-pass membrane protein</topology>
    </subcellularLocation>
</comment>
<name>F7B5K1_MONDO</name>
<dbReference type="Pfam" id="PF08285">
    <property type="entry name" value="DPM3"/>
    <property type="match status" value="1"/>
</dbReference>
<dbReference type="InterPro" id="IPR013174">
    <property type="entry name" value="DPM3"/>
</dbReference>
<dbReference type="GO" id="GO:0005789">
    <property type="term" value="C:endoplasmic reticulum membrane"/>
    <property type="evidence" value="ECO:0000318"/>
    <property type="project" value="GO_Central"/>
</dbReference>
<dbReference type="Proteomes" id="UP000002280">
    <property type="component" value="Chromosome 2"/>
</dbReference>
<dbReference type="FunCoup" id="F7B5K1">
    <property type="interactions" value="258"/>
</dbReference>
<dbReference type="UniPathway" id="UPA00378"/>
<reference evidence="8 9" key="1">
    <citation type="journal article" date="2007" name="Nature">
        <title>Genome of the marsupial Monodelphis domestica reveals innovation in non-coding sequences.</title>
        <authorList>
            <person name="Mikkelsen T.S."/>
            <person name="Wakefield M.J."/>
            <person name="Aken B."/>
            <person name="Amemiya C.T."/>
            <person name="Chang J.L."/>
            <person name="Duke S."/>
            <person name="Garber M."/>
            <person name="Gentles A.J."/>
            <person name="Goodstadt L."/>
            <person name="Heger A."/>
            <person name="Jurka J."/>
            <person name="Kamal M."/>
            <person name="Mauceli E."/>
            <person name="Searle S.M."/>
            <person name="Sharpe T."/>
            <person name="Baker M.L."/>
            <person name="Batzer M.A."/>
            <person name="Benos P.V."/>
            <person name="Belov K."/>
            <person name="Clamp M."/>
            <person name="Cook A."/>
            <person name="Cuff J."/>
            <person name="Das R."/>
            <person name="Davidow L."/>
            <person name="Deakin J.E."/>
            <person name="Fazzari M.J."/>
            <person name="Glass J.L."/>
            <person name="Grabherr M."/>
            <person name="Greally J.M."/>
            <person name="Gu W."/>
            <person name="Hore T.A."/>
            <person name="Huttley G.A."/>
            <person name="Kleber M."/>
            <person name="Jirtle R.L."/>
            <person name="Koina E."/>
            <person name="Lee J.T."/>
            <person name="Mahony S."/>
            <person name="Marra M.A."/>
            <person name="Miller R.D."/>
            <person name="Nicholls R.D."/>
            <person name="Oda M."/>
            <person name="Papenfuss A.T."/>
            <person name="Parra Z.E."/>
            <person name="Pollock D.D."/>
            <person name="Ray D.A."/>
            <person name="Schein J.E."/>
            <person name="Speed T.P."/>
            <person name="Thompson K."/>
            <person name="VandeBerg J.L."/>
            <person name="Wade C.M."/>
            <person name="Walker J.A."/>
            <person name="Waters P.D."/>
            <person name="Webber C."/>
            <person name="Weidman J.R."/>
            <person name="Xie X."/>
            <person name="Zody M.C."/>
            <person name="Baldwin J."/>
            <person name="Abdouelleil A."/>
            <person name="Abdulkadir J."/>
            <person name="Abebe A."/>
            <person name="Abera B."/>
            <person name="Abreu J."/>
            <person name="Acer S.C."/>
            <person name="Aftuck L."/>
            <person name="Alexander A."/>
            <person name="An P."/>
            <person name="Anderson E."/>
            <person name="Anderson S."/>
            <person name="Arachi H."/>
            <person name="Azer M."/>
            <person name="Bachantsang P."/>
            <person name="Barry A."/>
            <person name="Bayul T."/>
            <person name="Berlin A."/>
            <person name="Bessette D."/>
            <person name="Bloom T."/>
            <person name="Bloom T."/>
            <person name="Boguslavskiy L."/>
            <person name="Bonnet C."/>
            <person name="Boukhgalter B."/>
            <person name="Bourzgui I."/>
            <person name="Brown A."/>
            <person name="Cahill P."/>
            <person name="Channer S."/>
            <person name="Cheshatsang Y."/>
            <person name="Chuda L."/>
            <person name="Citroen M."/>
            <person name="Collymore A."/>
            <person name="Cooke P."/>
            <person name="Costello M."/>
            <person name="D'Aco K."/>
            <person name="Daza R."/>
            <person name="De Haan G."/>
            <person name="DeGray S."/>
            <person name="DeMaso C."/>
            <person name="Dhargay N."/>
            <person name="Dooley K."/>
            <person name="Dooley E."/>
            <person name="Doricent M."/>
            <person name="Dorje P."/>
            <person name="Dorjee K."/>
            <person name="Dupes A."/>
            <person name="Elong R."/>
            <person name="Falk J."/>
            <person name="Farina A."/>
            <person name="Faro S."/>
            <person name="Ferguson D."/>
            <person name="Fisher S."/>
            <person name="Foley C.D."/>
            <person name="Franke A."/>
            <person name="Friedrich D."/>
            <person name="Gadbois L."/>
            <person name="Gearin G."/>
            <person name="Gearin C.R."/>
            <person name="Giannoukos G."/>
            <person name="Goode T."/>
            <person name="Graham J."/>
            <person name="Grandbois E."/>
            <person name="Grewal S."/>
            <person name="Gyaltsen K."/>
            <person name="Hafez N."/>
            <person name="Hagos B."/>
            <person name="Hall J."/>
            <person name="Henson C."/>
            <person name="Hollinger A."/>
            <person name="Honan T."/>
            <person name="Huard M.D."/>
            <person name="Hughes L."/>
            <person name="Hurhula B."/>
            <person name="Husby M.E."/>
            <person name="Kamat A."/>
            <person name="Kanga B."/>
            <person name="Kashin S."/>
            <person name="Khazanovich D."/>
            <person name="Kisner P."/>
            <person name="Lance K."/>
            <person name="Lara M."/>
            <person name="Lee W."/>
            <person name="Lennon N."/>
            <person name="Letendre F."/>
            <person name="LeVine R."/>
            <person name="Lipovsky A."/>
            <person name="Liu X."/>
            <person name="Liu J."/>
            <person name="Liu S."/>
            <person name="Lokyitsang T."/>
            <person name="Lokyitsang Y."/>
            <person name="Lubonja R."/>
            <person name="Lui A."/>
            <person name="MacDonald P."/>
            <person name="Magnisalis V."/>
            <person name="Maru K."/>
            <person name="Matthews C."/>
            <person name="McCusker W."/>
            <person name="McDonough S."/>
            <person name="Mehta T."/>
            <person name="Meldrim J."/>
            <person name="Meneus L."/>
            <person name="Mihai O."/>
            <person name="Mihalev A."/>
            <person name="Mihova T."/>
            <person name="Mittelman R."/>
            <person name="Mlenga V."/>
            <person name="Montmayeur A."/>
            <person name="Mulrain L."/>
            <person name="Navidi A."/>
            <person name="Naylor J."/>
            <person name="Negash T."/>
            <person name="Nguyen T."/>
            <person name="Nguyen N."/>
            <person name="Nicol R."/>
            <person name="Norbu C."/>
            <person name="Norbu N."/>
            <person name="Novod N."/>
            <person name="O'Neill B."/>
            <person name="Osman S."/>
            <person name="Markiewicz E."/>
            <person name="Oyono O.L."/>
            <person name="Patti C."/>
            <person name="Phunkhang P."/>
            <person name="Pierre F."/>
            <person name="Priest M."/>
            <person name="Raghuraman S."/>
            <person name="Rege F."/>
            <person name="Reyes R."/>
            <person name="Rise C."/>
            <person name="Rogov P."/>
            <person name="Ross K."/>
            <person name="Ryan E."/>
            <person name="Settipalli S."/>
            <person name="Shea T."/>
            <person name="Sherpa N."/>
            <person name="Shi L."/>
            <person name="Shih D."/>
            <person name="Sparrow T."/>
            <person name="Spaulding J."/>
            <person name="Stalker J."/>
            <person name="Stange-Thomann N."/>
            <person name="Stavropoulos S."/>
            <person name="Stone C."/>
            <person name="Strader C."/>
            <person name="Tesfaye S."/>
            <person name="Thomson T."/>
            <person name="Thoulutsang Y."/>
            <person name="Thoulutsang D."/>
            <person name="Topham K."/>
            <person name="Topping I."/>
            <person name="Tsamla T."/>
            <person name="Vassiliev H."/>
            <person name="Vo A."/>
            <person name="Wangchuk T."/>
            <person name="Wangdi T."/>
            <person name="Weiand M."/>
            <person name="Wilkinson J."/>
            <person name="Wilson A."/>
            <person name="Yadav S."/>
            <person name="Young G."/>
            <person name="Yu Q."/>
            <person name="Zembek L."/>
            <person name="Zhong D."/>
            <person name="Zimmer A."/>
            <person name="Zwirko Z."/>
            <person name="Jaffe D.B."/>
            <person name="Alvarez P."/>
            <person name="Brockman W."/>
            <person name="Butler J."/>
            <person name="Chin C."/>
            <person name="Gnerre S."/>
            <person name="MacCallum I."/>
            <person name="Graves J.A."/>
            <person name="Ponting C.P."/>
            <person name="Breen M."/>
            <person name="Samollow P.B."/>
            <person name="Lander E.S."/>
            <person name="Lindblad-Toh K."/>
        </authorList>
    </citation>
    <scope>NUCLEOTIDE SEQUENCE [LARGE SCALE GENOMIC DNA]</scope>
</reference>
<proteinExistence type="inferred from homology"/>
<evidence type="ECO:0000256" key="3">
    <source>
        <dbReference type="ARBA" id="ARBA00022692"/>
    </source>
</evidence>
<evidence type="ECO:0000256" key="6">
    <source>
        <dbReference type="ARBA" id="ARBA00023136"/>
    </source>
</evidence>
<organism evidence="8 9">
    <name type="scientific">Monodelphis domestica</name>
    <name type="common">Gray short-tailed opossum</name>
    <dbReference type="NCBI Taxonomy" id="13616"/>
    <lineage>
        <taxon>Eukaryota</taxon>
        <taxon>Metazoa</taxon>
        <taxon>Chordata</taxon>
        <taxon>Craniata</taxon>
        <taxon>Vertebrata</taxon>
        <taxon>Euteleostomi</taxon>
        <taxon>Mammalia</taxon>
        <taxon>Metatheria</taxon>
        <taxon>Didelphimorphia</taxon>
        <taxon>Didelphidae</taxon>
        <taxon>Monodelphis</taxon>
    </lineage>
</organism>
<keyword evidence="6 7" id="KW-0472">Membrane</keyword>
<dbReference type="Bgee" id="ENSMODG00000024342">
    <property type="expression patterns" value="Expressed in lung and 19 other cell types or tissues"/>
</dbReference>
<keyword evidence="9" id="KW-1185">Reference proteome</keyword>
<dbReference type="AlphaFoldDB" id="F7B5K1"/>
<comment type="pathway">
    <text evidence="7">Protein modification; protein glycosylation.</text>
</comment>
<dbReference type="InParanoid" id="F7B5K1"/>
<dbReference type="OMA" id="KLMQWLF"/>
<comment type="similarity">
    <text evidence="2 7">Belongs to the DPM3 family.</text>
</comment>
<dbReference type="Ensembl" id="ENSMODT00000035485.2">
    <property type="protein sequence ID" value="ENSMODP00000033900.2"/>
    <property type="gene ID" value="ENSMODG00000024342.2"/>
</dbReference>
<evidence type="ECO:0000313" key="8">
    <source>
        <dbReference type="Ensembl" id="ENSMODP00000033900.2"/>
    </source>
</evidence>
<reference evidence="8" key="2">
    <citation type="submission" date="2025-08" db="UniProtKB">
        <authorList>
            <consortium name="Ensembl"/>
        </authorList>
    </citation>
    <scope>IDENTIFICATION</scope>
</reference>
<feature type="transmembrane region" description="Helical" evidence="7">
    <location>
        <begin position="37"/>
        <end position="57"/>
    </location>
</feature>
<dbReference type="GO" id="GO:0033185">
    <property type="term" value="C:dolichol-phosphate-mannose synthase complex"/>
    <property type="evidence" value="ECO:0000318"/>
    <property type="project" value="GO_Central"/>
</dbReference>
<evidence type="ECO:0000256" key="4">
    <source>
        <dbReference type="ARBA" id="ARBA00022824"/>
    </source>
</evidence>
<dbReference type="HOGENOM" id="CLU_150782_0_1_1"/>
<keyword evidence="5 7" id="KW-1133">Transmembrane helix</keyword>
<dbReference type="PANTHER" id="PTHR16433:SF0">
    <property type="entry name" value="DOLICHOL-PHOSPHATE MANNOSYLTRANSFERASE SUBUNIT 3"/>
    <property type="match status" value="1"/>
</dbReference>
<dbReference type="GeneTree" id="ENSGT00390000008892"/>
<accession>F7B5K1</accession>
<evidence type="ECO:0000256" key="5">
    <source>
        <dbReference type="ARBA" id="ARBA00022989"/>
    </source>
</evidence>
<dbReference type="PANTHER" id="PTHR16433">
    <property type="entry name" value="DOLICHOL-PHOSPHATE MANNOSYLTRANSFERASE SUBUNIT 3"/>
    <property type="match status" value="1"/>
</dbReference>
<evidence type="ECO:0000313" key="9">
    <source>
        <dbReference type="Proteomes" id="UP000002280"/>
    </source>
</evidence>
<evidence type="ECO:0000256" key="1">
    <source>
        <dbReference type="ARBA" id="ARBA00004477"/>
    </source>
</evidence>
<feature type="transmembrane region" description="Helical" evidence="7">
    <location>
        <begin position="63"/>
        <end position="81"/>
    </location>
</feature>
<sequence length="118" mass="13273">SRGSVLWRLRQHDSLPARALYSPLVTMTKLKQWISTLLVLMLIWLCLVQDVLSLGYSQKFHDVILPLPVYLLVTAGSYMLGTLGLRLANFNDCEEAAQELFQQIQEAQADLASKGLIL</sequence>
<evidence type="ECO:0000256" key="7">
    <source>
        <dbReference type="RuleBase" id="RU365085"/>
    </source>
</evidence>
<dbReference type="eggNOG" id="KOG4841">
    <property type="taxonomic scope" value="Eukaryota"/>
</dbReference>
<reference evidence="8" key="3">
    <citation type="submission" date="2025-09" db="UniProtKB">
        <authorList>
            <consortium name="Ensembl"/>
        </authorList>
    </citation>
    <scope>IDENTIFICATION</scope>
</reference>
<protein>
    <recommendedName>
        <fullName evidence="7">Dolichol-phosphate mannosyltransferase subunit 3</fullName>
    </recommendedName>
</protein>
<comment type="function">
    <text evidence="7">Stabilizer subunit of the dolichol-phosphate mannose (DPM) synthase complex; tethers catalytic subunit to the ER.</text>
</comment>
<keyword evidence="4 7" id="KW-0256">Endoplasmic reticulum</keyword>